<evidence type="ECO:0000313" key="2">
    <source>
        <dbReference type="Proteomes" id="UP000008793"/>
    </source>
</evidence>
<dbReference type="Pfam" id="PF11140">
    <property type="entry name" value="DUF2913"/>
    <property type="match status" value="1"/>
</dbReference>
<dbReference type="EMBL" id="FP236830">
    <property type="protein sequence ID" value="CAX53538.1"/>
    <property type="molecule type" value="Genomic_DNA"/>
</dbReference>
<reference evidence="1 2" key="1">
    <citation type="journal article" date="2010" name="BMC Genomics">
        <title>Genome comparison of the epiphytic bacteria Erwinia billingiae and E. tasmaniensis with the pear pathogen E. pyrifoliae.</title>
        <authorList>
            <person name="Kube M."/>
            <person name="Migdoll A.M."/>
            <person name="Gehring I."/>
            <person name="Heitmann K."/>
            <person name="Mayer Y."/>
            <person name="Kuhl H."/>
            <person name="Knaust F."/>
            <person name="Geider K."/>
            <person name="Reinhardt R."/>
        </authorList>
    </citation>
    <scope>NUCLEOTIDE SEQUENCE [LARGE SCALE GENOMIC DNA]</scope>
    <source>
        <strain evidence="1 2">Eb661</strain>
        <plasmid evidence="1">pEB170</plasmid>
    </source>
</reference>
<protein>
    <submittedName>
        <fullName evidence="1">Conserved uncharacterized protein</fullName>
    </submittedName>
</protein>
<geneLocation type="plasmid" evidence="1 2">
    <name>pEB170</name>
</geneLocation>
<sequence length="232" mass="26218">MGNEGLLLSYALVLNDDEVSVQEGLMDETTGNSRVSHLAWCALVALHIARREGITSTPLQENLFLTRWLATAEKQRLFPRELAADIAWMLKTGREMGTRADLPGKLEYLWRTGNGSLLDQKDLFRLQQALHALRRSGWFYMVLSDKEWSSSRSRKPFPETPGLYLNKNGLDNAFDAEGNQIHSLLVHITGDFDGLDVVLRQSGWRREPTGQEFLHSLFATSFDGSRLRNAAL</sequence>
<dbReference type="KEGG" id="ebi:EbC_pEb17200850"/>
<organism evidence="2">
    <name type="scientific">Erwinia billingiae (strain Eb661)</name>
    <dbReference type="NCBI Taxonomy" id="634500"/>
    <lineage>
        <taxon>Bacteria</taxon>
        <taxon>Pseudomonadati</taxon>
        <taxon>Pseudomonadota</taxon>
        <taxon>Gammaproteobacteria</taxon>
        <taxon>Enterobacterales</taxon>
        <taxon>Erwiniaceae</taxon>
        <taxon>Erwinia</taxon>
    </lineage>
</organism>
<dbReference type="InterPro" id="IPR021316">
    <property type="entry name" value="DUF2913"/>
</dbReference>
<dbReference type="Proteomes" id="UP000008793">
    <property type="component" value="Plasmid pEB170"/>
</dbReference>
<evidence type="ECO:0000313" key="1">
    <source>
        <dbReference type="EMBL" id="CAX53538.1"/>
    </source>
</evidence>
<proteinExistence type="predicted"/>
<keyword evidence="1" id="KW-0614">Plasmid</keyword>
<gene>
    <name evidence="1" type="ordered locus">EbC_pEb17200850</name>
</gene>
<accession>D8MJU0</accession>
<dbReference type="AlphaFoldDB" id="D8MJU0"/>
<dbReference type="HOGENOM" id="CLU_091287_0_0_6"/>
<name>D8MJU0_ERWBE</name>
<keyword evidence="2" id="KW-1185">Reference proteome</keyword>